<dbReference type="RefSeq" id="WP_077686744.1">
    <property type="nucleotide sequence ID" value="NZ_CP019606.1"/>
</dbReference>
<dbReference type="Proteomes" id="UP000188145">
    <property type="component" value="Chromosome"/>
</dbReference>
<gene>
    <name evidence="2" type="ORF">BW730_13750</name>
</gene>
<accession>A0A1Q2CQV7</accession>
<sequence length="246" mass="26270">MGRTRRIGVAAAAVLAGVALMGCSGSKQTDPVEIGSLPADLGAPIDLTGKVADTGALVDWPDACGLLTDEVVQSLLPQTESIVKTPESQTFRFHSVDDPLAGQGTEVEVPDSRCTVKFGLPLGMLALDSTKSDILVVLDYAGSPSAFDLNFEYDESRAVPVENGRCMRDDLLPNAYSCANATGQVAFTVLLTMPHHGKSLKDPSRYVHDGETTEFSTSDDDAVRREYLDERITLPAIEAILTRLKG</sequence>
<name>A0A1Q2CQV7_9ACTN</name>
<dbReference type="KEGG" id="tes:BW730_13750"/>
<evidence type="ECO:0000256" key="1">
    <source>
        <dbReference type="SAM" id="SignalP"/>
    </source>
</evidence>
<evidence type="ECO:0000313" key="2">
    <source>
        <dbReference type="EMBL" id="AQP48410.1"/>
    </source>
</evidence>
<dbReference type="OrthoDB" id="4183777at2"/>
<reference evidence="3" key="1">
    <citation type="submission" date="2017-02" db="EMBL/GenBank/DDBJ databases">
        <title>Tessaracoccus aquaemaris sp. nov., isolated from the intestine of a Korean rockfish, Sebastes schlegelii, in a marine aquaculture pond.</title>
        <authorList>
            <person name="Tak E.J."/>
            <person name="Bae J.-W."/>
        </authorList>
    </citation>
    <scope>NUCLEOTIDE SEQUENCE [LARGE SCALE GENOMIC DNA]</scope>
    <source>
        <strain evidence="3">NSG39</strain>
    </source>
</reference>
<organism evidence="2 3">
    <name type="scientific">Tessaracoccus aquimaris</name>
    <dbReference type="NCBI Taxonomy" id="1332264"/>
    <lineage>
        <taxon>Bacteria</taxon>
        <taxon>Bacillati</taxon>
        <taxon>Actinomycetota</taxon>
        <taxon>Actinomycetes</taxon>
        <taxon>Propionibacteriales</taxon>
        <taxon>Propionibacteriaceae</taxon>
        <taxon>Tessaracoccus</taxon>
    </lineage>
</organism>
<feature type="signal peptide" evidence="1">
    <location>
        <begin position="1"/>
        <end position="29"/>
    </location>
</feature>
<feature type="chain" id="PRO_5038641068" description="DUF5642 domain-containing protein" evidence="1">
    <location>
        <begin position="30"/>
        <end position="246"/>
    </location>
</feature>
<keyword evidence="3" id="KW-1185">Reference proteome</keyword>
<proteinExistence type="predicted"/>
<dbReference type="EMBL" id="CP019606">
    <property type="protein sequence ID" value="AQP48410.1"/>
    <property type="molecule type" value="Genomic_DNA"/>
</dbReference>
<dbReference type="PROSITE" id="PS51257">
    <property type="entry name" value="PROKAR_LIPOPROTEIN"/>
    <property type="match status" value="1"/>
</dbReference>
<keyword evidence="1" id="KW-0732">Signal</keyword>
<protein>
    <recommendedName>
        <fullName evidence="4">DUF5642 domain-containing protein</fullName>
    </recommendedName>
</protein>
<evidence type="ECO:0008006" key="4">
    <source>
        <dbReference type="Google" id="ProtNLM"/>
    </source>
</evidence>
<dbReference type="STRING" id="1332264.BW730_13750"/>
<evidence type="ECO:0000313" key="3">
    <source>
        <dbReference type="Proteomes" id="UP000188145"/>
    </source>
</evidence>
<dbReference type="AlphaFoldDB" id="A0A1Q2CQV7"/>